<dbReference type="Gene3D" id="3.30.300.30">
    <property type="match status" value="1"/>
</dbReference>
<evidence type="ECO:0000256" key="15">
    <source>
        <dbReference type="ARBA" id="ARBA00036527"/>
    </source>
</evidence>
<name>A0A8J6HEB5_TENMO</name>
<evidence type="ECO:0000256" key="4">
    <source>
        <dbReference type="ARBA" id="ARBA00022475"/>
    </source>
</evidence>
<comment type="catalytic activity">
    <reaction evidence="15">
        <text>a very long-chain fatty acid + ATP + CoA = a very long-chain fatty acyl-CoA + AMP + diphosphate</text>
        <dbReference type="Rhea" id="RHEA:54536"/>
        <dbReference type="ChEBI" id="CHEBI:30616"/>
        <dbReference type="ChEBI" id="CHEBI:33019"/>
        <dbReference type="ChEBI" id="CHEBI:57287"/>
        <dbReference type="ChEBI" id="CHEBI:58950"/>
        <dbReference type="ChEBI" id="CHEBI:138261"/>
        <dbReference type="ChEBI" id="CHEBI:456215"/>
    </reaction>
    <physiologicalReaction direction="left-to-right" evidence="15">
        <dbReference type="Rhea" id="RHEA:54537"/>
    </physiologicalReaction>
</comment>
<evidence type="ECO:0000256" key="2">
    <source>
        <dbReference type="ARBA" id="ARBA00006432"/>
    </source>
</evidence>
<evidence type="ECO:0000313" key="24">
    <source>
        <dbReference type="EMBL" id="KAH0813090.1"/>
    </source>
</evidence>
<feature type="domain" description="AMP-dependent synthetase/ligase" evidence="22">
    <location>
        <begin position="409"/>
        <end position="733"/>
    </location>
</feature>
<dbReference type="SUPFAM" id="SSF56801">
    <property type="entry name" value="Acetyl-CoA synthetase-like"/>
    <property type="match status" value="1"/>
</dbReference>
<dbReference type="InterPro" id="IPR020845">
    <property type="entry name" value="AMP-binding_CS"/>
</dbReference>
<dbReference type="InterPro" id="IPR042099">
    <property type="entry name" value="ANL_N_sf"/>
</dbReference>
<dbReference type="GO" id="GO:0005789">
    <property type="term" value="C:endoplasmic reticulum membrane"/>
    <property type="evidence" value="ECO:0007669"/>
    <property type="project" value="TreeGrafter"/>
</dbReference>
<evidence type="ECO:0000256" key="13">
    <source>
        <dbReference type="ARBA" id="ARBA00023140"/>
    </source>
</evidence>
<evidence type="ECO:0000256" key="20">
    <source>
        <dbReference type="ARBA" id="ARBA00068795"/>
    </source>
</evidence>
<dbReference type="GO" id="GO:0044539">
    <property type="term" value="P:long-chain fatty acid import into cell"/>
    <property type="evidence" value="ECO:0007669"/>
    <property type="project" value="TreeGrafter"/>
</dbReference>
<dbReference type="Proteomes" id="UP000719412">
    <property type="component" value="Unassembled WGS sequence"/>
</dbReference>
<evidence type="ECO:0000256" key="19">
    <source>
        <dbReference type="ARBA" id="ARBA00060276"/>
    </source>
</evidence>
<feature type="domain" description="AMP-binding enzyme C-terminal" evidence="23">
    <location>
        <begin position="849"/>
        <end position="924"/>
    </location>
</feature>
<dbReference type="GO" id="GO:0005886">
    <property type="term" value="C:plasma membrane"/>
    <property type="evidence" value="ECO:0007669"/>
    <property type="project" value="UniProtKB-SubCell"/>
</dbReference>
<protein>
    <recommendedName>
        <fullName evidence="20">Very long-chain fatty acid transport protein</fullName>
        <ecNumber evidence="14">6.2.1.3</ecNumber>
    </recommendedName>
    <alternativeName>
        <fullName evidence="16">Long-chain-fatty-acid--CoA ligase</fullName>
    </alternativeName>
    <alternativeName>
        <fullName evidence="21">Very-long-chain acyl-CoA synthetase</fullName>
    </alternativeName>
</protein>
<accession>A0A8J6HEB5</accession>
<dbReference type="GO" id="GO:0003676">
    <property type="term" value="F:nucleic acid binding"/>
    <property type="evidence" value="ECO:0007669"/>
    <property type="project" value="InterPro"/>
</dbReference>
<comment type="subcellular location">
    <subcellularLocation>
        <location evidence="1">Cell membrane</location>
        <topology evidence="1">Multi-pass membrane protein</topology>
    </subcellularLocation>
    <subcellularLocation>
        <location evidence="17">Peroxisome membrane</location>
    </subcellularLocation>
</comment>
<dbReference type="FunFam" id="3.40.50.12780:FF:000019">
    <property type="entry name" value="Long-chain fatty acid transporter"/>
    <property type="match status" value="1"/>
</dbReference>
<dbReference type="GO" id="GO:0005524">
    <property type="term" value="F:ATP binding"/>
    <property type="evidence" value="ECO:0007669"/>
    <property type="project" value="UniProtKB-KW"/>
</dbReference>
<dbReference type="Gene3D" id="3.30.420.10">
    <property type="entry name" value="Ribonuclease H-like superfamily/Ribonuclease H"/>
    <property type="match status" value="1"/>
</dbReference>
<keyword evidence="3" id="KW-0813">Transport</keyword>
<proteinExistence type="inferred from homology"/>
<comment type="caution">
    <text evidence="24">The sequence shown here is derived from an EMBL/GenBank/DDBJ whole genome shotgun (WGS) entry which is preliminary data.</text>
</comment>
<evidence type="ECO:0000259" key="22">
    <source>
        <dbReference type="Pfam" id="PF00501"/>
    </source>
</evidence>
<evidence type="ECO:0000256" key="6">
    <source>
        <dbReference type="ARBA" id="ARBA00022692"/>
    </source>
</evidence>
<comment type="similarity">
    <text evidence="2">Belongs to the ATP-dependent AMP-binding enzyme family.</text>
</comment>
<comment type="catalytic activity">
    <reaction evidence="18">
        <text>tetracosanoate + ATP + CoA = tetracosanoyl-CoA + AMP + diphosphate</text>
        <dbReference type="Rhea" id="RHEA:33639"/>
        <dbReference type="ChEBI" id="CHEBI:30616"/>
        <dbReference type="ChEBI" id="CHEBI:31014"/>
        <dbReference type="ChEBI" id="CHEBI:33019"/>
        <dbReference type="ChEBI" id="CHEBI:57287"/>
        <dbReference type="ChEBI" id="CHEBI:65052"/>
        <dbReference type="ChEBI" id="CHEBI:456215"/>
    </reaction>
    <physiologicalReaction direction="left-to-right" evidence="18">
        <dbReference type="Rhea" id="RHEA:33640"/>
    </physiologicalReaction>
</comment>
<dbReference type="Gene3D" id="3.40.50.12780">
    <property type="entry name" value="N-terminal domain of ligase-like"/>
    <property type="match status" value="1"/>
</dbReference>
<keyword evidence="12" id="KW-0472">Membrane</keyword>
<dbReference type="InterPro" id="IPR036397">
    <property type="entry name" value="RNaseH_sf"/>
</dbReference>
<evidence type="ECO:0000256" key="21">
    <source>
        <dbReference type="ARBA" id="ARBA00078285"/>
    </source>
</evidence>
<gene>
    <name evidence="24" type="ORF">GEV33_009701</name>
</gene>
<evidence type="ECO:0000256" key="7">
    <source>
        <dbReference type="ARBA" id="ARBA00022741"/>
    </source>
</evidence>
<comment type="function">
    <text evidence="19">Acyl-CoA synthetase required for both the import of long chain fatty acids (LCFAs) (C14-C18) and the activation very long chain fatty acids (VLCFAs) (C20-C26) by esterification of the fatty acids into metabolically active CoA-thioesters for subsequent degradation or incorporation into phospholipids. The transport and fatty acyl-CoA synthetase activities are genetically separable and are thus independent activities. Esterifies VLCFAs in the peroxisome matrix. The VLCFAs are actively transported into peroxisomes by a PXA1-PXA2 heterodimeric transporter in the peroxisomal membrane.</text>
</comment>
<evidence type="ECO:0000256" key="17">
    <source>
        <dbReference type="ARBA" id="ARBA00046271"/>
    </source>
</evidence>
<keyword evidence="11" id="KW-0445">Lipid transport</keyword>
<evidence type="ECO:0000256" key="8">
    <source>
        <dbReference type="ARBA" id="ARBA00022832"/>
    </source>
</evidence>
<dbReference type="FunFam" id="3.30.300.30:FF:000002">
    <property type="entry name" value="Long-chain fatty acid transport protein 1"/>
    <property type="match status" value="1"/>
</dbReference>
<keyword evidence="25" id="KW-1185">Reference proteome</keyword>
<keyword evidence="4" id="KW-1003">Cell membrane</keyword>
<dbReference type="Pfam" id="PF13193">
    <property type="entry name" value="AMP-binding_C"/>
    <property type="match status" value="1"/>
</dbReference>
<evidence type="ECO:0000256" key="3">
    <source>
        <dbReference type="ARBA" id="ARBA00022448"/>
    </source>
</evidence>
<keyword evidence="7" id="KW-0547">Nucleotide-binding</keyword>
<dbReference type="InterPro" id="IPR000873">
    <property type="entry name" value="AMP-dep_synth/lig_dom"/>
</dbReference>
<evidence type="ECO:0000256" key="10">
    <source>
        <dbReference type="ARBA" id="ARBA00022989"/>
    </source>
</evidence>
<keyword evidence="8" id="KW-0443">Lipid metabolism</keyword>
<evidence type="ECO:0000256" key="11">
    <source>
        <dbReference type="ARBA" id="ARBA00023055"/>
    </source>
</evidence>
<dbReference type="GO" id="GO:0005324">
    <property type="term" value="F:long-chain fatty acid transmembrane transporter activity"/>
    <property type="evidence" value="ECO:0007669"/>
    <property type="project" value="TreeGrafter"/>
</dbReference>
<dbReference type="InterPro" id="IPR045851">
    <property type="entry name" value="AMP-bd_C_sf"/>
</dbReference>
<evidence type="ECO:0000256" key="5">
    <source>
        <dbReference type="ARBA" id="ARBA00022598"/>
    </source>
</evidence>
<keyword evidence="10" id="KW-1133">Transmembrane helix</keyword>
<evidence type="ECO:0000256" key="18">
    <source>
        <dbReference type="ARBA" id="ARBA00048666"/>
    </source>
</evidence>
<dbReference type="GO" id="GO:0005778">
    <property type="term" value="C:peroxisomal membrane"/>
    <property type="evidence" value="ECO:0007669"/>
    <property type="project" value="UniProtKB-SubCell"/>
</dbReference>
<reference evidence="24" key="1">
    <citation type="journal article" date="2020" name="J Insects Food Feed">
        <title>The yellow mealworm (Tenebrio molitor) genome: a resource for the emerging insects as food and feed industry.</title>
        <authorList>
            <person name="Eriksson T."/>
            <person name="Andere A."/>
            <person name="Kelstrup H."/>
            <person name="Emery V."/>
            <person name="Picard C."/>
        </authorList>
    </citation>
    <scope>NUCLEOTIDE SEQUENCE</scope>
    <source>
        <strain evidence="24">Stoneville</strain>
        <tissue evidence="24">Whole head</tissue>
    </source>
</reference>
<sequence>MLNGLTLSPKAPQKLLIAALDIDVKNGKFSQLEDEQIKKNWYEFSSTANFTTFLIIPPPSSFSEIKTILNARATARMYAQRFPNKNHPKHKVILSASARTIETGHILPNRKETGGAPRTVRTVENEEAILYAFEEGLLNCERYTTFLQDELNDLLDAIVPVNERFRLWFQQDGAPPHFSRTARENSQFGEHWIGRGEPIPWRARSHDLTPPDFFLWGAIKERVFRERPTTRDNMRERLIAAFPEFNDLNVVATVQANFKRRLRLCIEQEGHHFEHLIALRSGIALDVLVAPVIAPCAVWGAQPARSLHRGRPPRPEYEPTTHFHTLLCPLTRMIGAFGCHHQPSLRNAPGQRPSRVMSQRCPTRTSGAQESYHGIGRFYALRAGLRFAILNFQLWRYEHGRQTVPKIFTNVASKHPDKVAFYFENEIWTFRDVEKFSNKIAHFFKSEGYKRGDTIALYLESRPEYVCIWLGLAKIGVVTALVNNNLVADPLLHSIKVSDAKAVILGAELTTAVKEVANKLPKTRYYRLSKDNSTPEYLDGFVDLRRELEGQPDTVPKTDLDKGKPKDKLVFIYTSGTTGLPKAAVITNMRYMFMSLGLHYMTMLSKDDILYDPLPLYHSAGGIVGIGQCLLRGISIVIRKKFSASNFWNDCIKYKCTAAQYIGEICRYILLAHSKDDKPIHHSVKKMIGNGLRPQIWNQFVSKFHIPEVYEFYGATEGNSNLINIDSKVGAVGFVPRYAGAIYPVTLIKCNEMTGVPIRGSDGFCKRCQPGEPGVFIGIVNPKKTVNDFSGYADKKATEKKLIDNVFRKGDLYFNSGDILVQDELGYYYFKDRTGDTFRWKGENVATSEIEAVISNVTNLNDAVVYGVEIPGTEGRAGMVALVDNTKTLDLFKLCKGLKDNLPSYAVPLFVRVMDSVPMTGTFKLKKTDLQQEGFDIEKVKDRLFLYDAKNVTYVELTHNKYNDIMTGKIRL</sequence>
<keyword evidence="5" id="KW-0436">Ligase</keyword>
<dbReference type="AlphaFoldDB" id="A0A8J6HEB5"/>
<dbReference type="NCBIfam" id="NF006134">
    <property type="entry name" value="PRK08279.1"/>
    <property type="match status" value="1"/>
</dbReference>
<keyword evidence="6" id="KW-0812">Transmembrane</keyword>
<organism evidence="24 25">
    <name type="scientific">Tenebrio molitor</name>
    <name type="common">Yellow mealworm beetle</name>
    <dbReference type="NCBI Taxonomy" id="7067"/>
    <lineage>
        <taxon>Eukaryota</taxon>
        <taxon>Metazoa</taxon>
        <taxon>Ecdysozoa</taxon>
        <taxon>Arthropoda</taxon>
        <taxon>Hexapoda</taxon>
        <taxon>Insecta</taxon>
        <taxon>Pterygota</taxon>
        <taxon>Neoptera</taxon>
        <taxon>Endopterygota</taxon>
        <taxon>Coleoptera</taxon>
        <taxon>Polyphaga</taxon>
        <taxon>Cucujiformia</taxon>
        <taxon>Tenebrionidae</taxon>
        <taxon>Tenebrio</taxon>
    </lineage>
</organism>
<evidence type="ECO:0000256" key="14">
    <source>
        <dbReference type="ARBA" id="ARBA00026121"/>
    </source>
</evidence>
<reference evidence="24" key="2">
    <citation type="submission" date="2021-08" db="EMBL/GenBank/DDBJ databases">
        <authorList>
            <person name="Eriksson T."/>
        </authorList>
    </citation>
    <scope>NUCLEOTIDE SEQUENCE</scope>
    <source>
        <strain evidence="24">Stoneville</strain>
        <tissue evidence="24">Whole head</tissue>
    </source>
</reference>
<dbReference type="GO" id="GO:0004467">
    <property type="term" value="F:long-chain fatty acid-CoA ligase activity"/>
    <property type="evidence" value="ECO:0007669"/>
    <property type="project" value="UniProtKB-EC"/>
</dbReference>
<dbReference type="EC" id="6.2.1.3" evidence="14"/>
<dbReference type="PROSITE" id="PS00455">
    <property type="entry name" value="AMP_BINDING"/>
    <property type="match status" value="1"/>
</dbReference>
<evidence type="ECO:0000256" key="16">
    <source>
        <dbReference type="ARBA" id="ARBA00041297"/>
    </source>
</evidence>
<evidence type="ECO:0000259" key="23">
    <source>
        <dbReference type="Pfam" id="PF13193"/>
    </source>
</evidence>
<dbReference type="InterPro" id="IPR025110">
    <property type="entry name" value="AMP-bd_C"/>
</dbReference>
<keyword evidence="8" id="KW-0276">Fatty acid metabolism</keyword>
<evidence type="ECO:0000256" key="12">
    <source>
        <dbReference type="ARBA" id="ARBA00023136"/>
    </source>
</evidence>
<dbReference type="PANTHER" id="PTHR43107">
    <property type="entry name" value="LONG-CHAIN FATTY ACID TRANSPORT PROTEIN"/>
    <property type="match status" value="1"/>
</dbReference>
<dbReference type="PANTHER" id="PTHR43107:SF15">
    <property type="entry name" value="FATTY ACID TRANSPORT PROTEIN 3, ISOFORM A"/>
    <property type="match status" value="1"/>
</dbReference>
<evidence type="ECO:0000313" key="25">
    <source>
        <dbReference type="Proteomes" id="UP000719412"/>
    </source>
</evidence>
<keyword evidence="9" id="KW-0067">ATP-binding</keyword>
<dbReference type="Pfam" id="PF00501">
    <property type="entry name" value="AMP-binding"/>
    <property type="match status" value="1"/>
</dbReference>
<keyword evidence="13" id="KW-0576">Peroxisome</keyword>
<dbReference type="EMBL" id="JABDTM020025594">
    <property type="protein sequence ID" value="KAH0813090.1"/>
    <property type="molecule type" value="Genomic_DNA"/>
</dbReference>
<evidence type="ECO:0000256" key="1">
    <source>
        <dbReference type="ARBA" id="ARBA00004651"/>
    </source>
</evidence>
<evidence type="ECO:0000256" key="9">
    <source>
        <dbReference type="ARBA" id="ARBA00022840"/>
    </source>
</evidence>